<feature type="domain" description="RWD" evidence="1">
    <location>
        <begin position="23"/>
        <end position="122"/>
    </location>
</feature>
<sequence>MFWAKWHAKKAKIHMSHTIDQEMEKEAIRAIYPEEFIDIAPNEYIFQLPVPGIDGDFYQAPYSVPPEYPDVPVNIRSCEALKLHQPISSKIILAINTRHTELVGEPYIAALSTLIEDAMGIQADDVELDSLSPAVSNLPDEGEFNPGLLPGPPLTVENFNEWWTTFCMENNIVLEEDGHCTRPTGRQIWEEMEKGGTSATMV</sequence>
<accession>A0A132NZN1</accession>
<evidence type="ECO:0000259" key="1">
    <source>
        <dbReference type="PROSITE" id="PS50908"/>
    </source>
</evidence>
<dbReference type="VEuPathDB" id="GiardiaDB:QR46_0390"/>
<dbReference type="PANTHER" id="PTHR12292">
    <property type="entry name" value="RWD DOMAIN-CONTAINING PROTEIN"/>
    <property type="match status" value="1"/>
</dbReference>
<dbReference type="OrthoDB" id="10250920at2759"/>
<gene>
    <name evidence="2" type="ORF">QR46_0390</name>
</gene>
<dbReference type="PROSITE" id="PS50908">
    <property type="entry name" value="RWD"/>
    <property type="match status" value="1"/>
</dbReference>
<dbReference type="Pfam" id="PF05773">
    <property type="entry name" value="RWD"/>
    <property type="match status" value="1"/>
</dbReference>
<protein>
    <submittedName>
        <fullName evidence="2">RWD domain protein</fullName>
    </submittedName>
</protein>
<dbReference type="SUPFAM" id="SSF54495">
    <property type="entry name" value="UBC-like"/>
    <property type="match status" value="1"/>
</dbReference>
<organism evidence="2 3">
    <name type="scientific">Giardia duodenalis assemblage B</name>
    <dbReference type="NCBI Taxonomy" id="1394984"/>
    <lineage>
        <taxon>Eukaryota</taxon>
        <taxon>Metamonada</taxon>
        <taxon>Diplomonadida</taxon>
        <taxon>Hexamitidae</taxon>
        <taxon>Giardiinae</taxon>
        <taxon>Giardia</taxon>
    </lineage>
</organism>
<dbReference type="AlphaFoldDB" id="A0A132NZN1"/>
<evidence type="ECO:0000313" key="3">
    <source>
        <dbReference type="Proteomes" id="UP000070089"/>
    </source>
</evidence>
<dbReference type="EMBL" id="JXTI01000006">
    <property type="protein sequence ID" value="KWX15531.1"/>
    <property type="molecule type" value="Genomic_DNA"/>
</dbReference>
<dbReference type="Gene3D" id="3.10.110.10">
    <property type="entry name" value="Ubiquitin Conjugating Enzyme"/>
    <property type="match status" value="1"/>
</dbReference>
<reference evidence="2 3" key="1">
    <citation type="journal article" date="2015" name="Mol. Biochem. Parasitol.">
        <title>Identification of polymorphic genes for use in assemblage B genotyping assays through comparative genomics of multiple assemblage B Giardia duodenalis isolates.</title>
        <authorList>
            <person name="Wielinga C."/>
            <person name="Thompson R.C."/>
            <person name="Monis P."/>
            <person name="Ryan U."/>
        </authorList>
    </citation>
    <scope>NUCLEOTIDE SEQUENCE [LARGE SCALE GENOMIC DNA]</scope>
    <source>
        <strain evidence="2 3">BAH15c1</strain>
    </source>
</reference>
<dbReference type="InterPro" id="IPR040213">
    <property type="entry name" value="GIR2-like"/>
</dbReference>
<proteinExistence type="predicted"/>
<comment type="caution">
    <text evidence="2">The sequence shown here is derived from an EMBL/GenBank/DDBJ whole genome shotgun (WGS) entry which is preliminary data.</text>
</comment>
<name>A0A132NZN1_GIAIN</name>
<dbReference type="Proteomes" id="UP000070089">
    <property type="component" value="Unassembled WGS sequence"/>
</dbReference>
<dbReference type="InterPro" id="IPR006575">
    <property type="entry name" value="RWD_dom"/>
</dbReference>
<evidence type="ECO:0000313" key="2">
    <source>
        <dbReference type="EMBL" id="KWX15531.1"/>
    </source>
</evidence>
<dbReference type="InterPro" id="IPR016135">
    <property type="entry name" value="UBQ-conjugating_enzyme/RWD"/>
</dbReference>